<protein>
    <submittedName>
        <fullName evidence="1">Uncharacterized protein</fullName>
    </submittedName>
</protein>
<dbReference type="Proteomes" id="UP000824219">
    <property type="component" value="Linkage Group LG18"/>
</dbReference>
<comment type="caution">
    <text evidence="1">The sequence shown here is derived from an EMBL/GenBank/DDBJ whole genome shotgun (WGS) entry which is preliminary data.</text>
</comment>
<keyword evidence="2" id="KW-1185">Reference proteome</keyword>
<name>A0A9D3NFC4_9TELE</name>
<evidence type="ECO:0000313" key="2">
    <source>
        <dbReference type="Proteomes" id="UP000824219"/>
    </source>
</evidence>
<proteinExistence type="predicted"/>
<evidence type="ECO:0000313" key="1">
    <source>
        <dbReference type="EMBL" id="KAG7321384.1"/>
    </source>
</evidence>
<gene>
    <name evidence="1" type="ORF">KOW79_015799</name>
</gene>
<reference evidence="1 2" key="1">
    <citation type="submission" date="2021-06" db="EMBL/GenBank/DDBJ databases">
        <title>Chromosome-level genome assembly of the red-tail catfish (Hemibagrus wyckioides).</title>
        <authorList>
            <person name="Shao F."/>
        </authorList>
    </citation>
    <scope>NUCLEOTIDE SEQUENCE [LARGE SCALE GENOMIC DNA]</scope>
    <source>
        <strain evidence="1">EC202008001</strain>
        <tissue evidence="1">Blood</tissue>
    </source>
</reference>
<organism evidence="1 2">
    <name type="scientific">Hemibagrus wyckioides</name>
    <dbReference type="NCBI Taxonomy" id="337641"/>
    <lineage>
        <taxon>Eukaryota</taxon>
        <taxon>Metazoa</taxon>
        <taxon>Chordata</taxon>
        <taxon>Craniata</taxon>
        <taxon>Vertebrata</taxon>
        <taxon>Euteleostomi</taxon>
        <taxon>Actinopterygii</taxon>
        <taxon>Neopterygii</taxon>
        <taxon>Teleostei</taxon>
        <taxon>Ostariophysi</taxon>
        <taxon>Siluriformes</taxon>
        <taxon>Bagridae</taxon>
        <taxon>Hemibagrus</taxon>
    </lineage>
</organism>
<accession>A0A9D3NFC4</accession>
<dbReference type="AlphaFoldDB" id="A0A9D3NFC4"/>
<dbReference type="EMBL" id="JAHKSW010000018">
    <property type="protein sequence ID" value="KAG7321384.1"/>
    <property type="molecule type" value="Genomic_DNA"/>
</dbReference>
<sequence length="66" mass="7242">MTCQLDKLSLQFSVLQKKVCYGQKRFSGGVFSTVLDCSGFPTKTKISTLKTDSHPICEKAVADLLV</sequence>